<feature type="transmembrane region" description="Helical" evidence="1">
    <location>
        <begin position="88"/>
        <end position="115"/>
    </location>
</feature>
<dbReference type="AlphaFoldDB" id="A0A2K9DZD3"/>
<keyword evidence="1" id="KW-0472">Membrane</keyword>
<sequence length="128" mass="14966">MGINKKYLIAFFIFLIIEVIIALFIRDNIIRPYVGDILVVILLYTFIKSFVKKPIKFLPLYIFIFSVMVEILQYFNVVEILNVQDNKVLSTIIGATFDIKDILCYLIGCIILMVWEVLQSRFFSKNSI</sequence>
<keyword evidence="3" id="KW-1185">Reference proteome</keyword>
<keyword evidence="1" id="KW-1133">Transmembrane helix</keyword>
<evidence type="ECO:0000313" key="3">
    <source>
        <dbReference type="Proteomes" id="UP000233534"/>
    </source>
</evidence>
<organism evidence="2 3">
    <name type="scientific">Acetivibrio saccincola</name>
    <dbReference type="NCBI Taxonomy" id="1677857"/>
    <lineage>
        <taxon>Bacteria</taxon>
        <taxon>Bacillati</taxon>
        <taxon>Bacillota</taxon>
        <taxon>Clostridia</taxon>
        <taxon>Eubacteriales</taxon>
        <taxon>Oscillospiraceae</taxon>
        <taxon>Acetivibrio</taxon>
    </lineage>
</organism>
<reference evidence="2 3" key="1">
    <citation type="submission" date="2017-12" db="EMBL/GenBank/DDBJ databases">
        <title>Complete genome sequence of Herbivorax saccincola GGR1, a novel Cellulosome-producing hydrolytic bacterium in a thermophilic biogas plant, established by Illumina and Nanopore MinION sequencing.</title>
        <authorList>
            <person name="Pechtl A."/>
            <person name="Ruckert C."/>
            <person name="Koeck D.E."/>
            <person name="Maus I."/>
            <person name="Winkler A."/>
            <person name="Kalinowski J."/>
            <person name="Puhler A."/>
            <person name="Schwarz W.W."/>
            <person name="Zverlov V.V."/>
            <person name="Schluter A."/>
            <person name="Liebl W."/>
        </authorList>
    </citation>
    <scope>NUCLEOTIDE SEQUENCE [LARGE SCALE GENOMIC DNA]</scope>
    <source>
        <strain evidence="3">SR1</strain>
    </source>
</reference>
<dbReference type="Proteomes" id="UP000233534">
    <property type="component" value="Chromosome"/>
</dbReference>
<dbReference type="KEGG" id="hsc:HVS_04575"/>
<evidence type="ECO:0008006" key="4">
    <source>
        <dbReference type="Google" id="ProtNLM"/>
    </source>
</evidence>
<proteinExistence type="predicted"/>
<dbReference type="InterPro" id="IPR021257">
    <property type="entry name" value="DUF2809"/>
</dbReference>
<evidence type="ECO:0000256" key="1">
    <source>
        <dbReference type="SAM" id="Phobius"/>
    </source>
</evidence>
<feature type="transmembrane region" description="Helical" evidence="1">
    <location>
        <begin position="7"/>
        <end position="26"/>
    </location>
</feature>
<gene>
    <name evidence="2" type="ORF">HVS_04575</name>
</gene>
<name>A0A2K9DZD3_9FIRM</name>
<accession>A0A2K9DZD3</accession>
<keyword evidence="1" id="KW-0812">Transmembrane</keyword>
<protein>
    <recommendedName>
        <fullName evidence="4">DUF2809 domain-containing protein</fullName>
    </recommendedName>
</protein>
<dbReference type="EMBL" id="CP025197">
    <property type="protein sequence ID" value="AUG56852.1"/>
    <property type="molecule type" value="Genomic_DNA"/>
</dbReference>
<dbReference type="Pfam" id="PF10990">
    <property type="entry name" value="DUF2809"/>
    <property type="match status" value="1"/>
</dbReference>
<dbReference type="RefSeq" id="WP_101299650.1">
    <property type="nucleotide sequence ID" value="NZ_CP025197.1"/>
</dbReference>
<feature type="transmembrane region" description="Helical" evidence="1">
    <location>
        <begin position="58"/>
        <end position="76"/>
    </location>
</feature>
<feature type="transmembrane region" description="Helical" evidence="1">
    <location>
        <begin position="32"/>
        <end position="51"/>
    </location>
</feature>
<evidence type="ECO:0000313" key="2">
    <source>
        <dbReference type="EMBL" id="AUG56852.1"/>
    </source>
</evidence>